<evidence type="ECO:0000256" key="4">
    <source>
        <dbReference type="ARBA" id="ARBA00022692"/>
    </source>
</evidence>
<feature type="compositionally biased region" description="Basic residues" evidence="8">
    <location>
        <begin position="165"/>
        <end position="174"/>
    </location>
</feature>
<keyword evidence="4 7" id="KW-0812">Transmembrane</keyword>
<keyword evidence="5 7" id="KW-1133">Transmembrane helix</keyword>
<feature type="transmembrane region" description="Helical" evidence="7">
    <location>
        <begin position="124"/>
        <end position="141"/>
    </location>
</feature>
<evidence type="ECO:0000313" key="10">
    <source>
        <dbReference type="Proteomes" id="UP000015103"/>
    </source>
</evidence>
<dbReference type="GO" id="GO:0005886">
    <property type="term" value="C:plasma membrane"/>
    <property type="evidence" value="ECO:0007669"/>
    <property type="project" value="UniProtKB-SubCell"/>
</dbReference>
<keyword evidence="6 7" id="KW-0472">Membrane</keyword>
<dbReference type="VEuPathDB" id="VectorBase:RPRC001572"/>
<feature type="transmembrane region" description="Helical" evidence="7">
    <location>
        <begin position="7"/>
        <end position="25"/>
    </location>
</feature>
<accession>T1HC10</accession>
<dbReference type="InParanoid" id="T1HC10"/>
<dbReference type="HOGENOM" id="CLU_1226163_0_0_1"/>
<evidence type="ECO:0000256" key="3">
    <source>
        <dbReference type="ARBA" id="ARBA00022475"/>
    </source>
</evidence>
<dbReference type="AlphaFoldDB" id="T1HC10"/>
<evidence type="ECO:0000256" key="8">
    <source>
        <dbReference type="SAM" id="MobiDB-lite"/>
    </source>
</evidence>
<evidence type="ECO:0000256" key="5">
    <source>
        <dbReference type="ARBA" id="ARBA00022989"/>
    </source>
</evidence>
<evidence type="ECO:0000313" key="9">
    <source>
        <dbReference type="EnsemblMetazoa" id="RPRC001572-PA"/>
    </source>
</evidence>
<evidence type="ECO:0000256" key="6">
    <source>
        <dbReference type="ARBA" id="ARBA00023136"/>
    </source>
</evidence>
<dbReference type="Pfam" id="PF05640">
    <property type="entry name" value="NKAIN"/>
    <property type="match status" value="2"/>
</dbReference>
<dbReference type="EMBL" id="ACPB03011908">
    <property type="status" value="NOT_ANNOTATED_CDS"/>
    <property type="molecule type" value="Genomic_DNA"/>
</dbReference>
<name>T1HC10_RHOPR</name>
<comment type="subcellular location">
    <subcellularLocation>
        <location evidence="1 7">Cell membrane</location>
        <topology evidence="1 7">Multi-pass membrane protein</topology>
    </subcellularLocation>
</comment>
<dbReference type="EnsemblMetazoa" id="RPRC001572-RA">
    <property type="protein sequence ID" value="RPRC001572-PA"/>
    <property type="gene ID" value="RPRC001572"/>
</dbReference>
<feature type="compositionally biased region" description="Basic residues" evidence="8">
    <location>
        <begin position="196"/>
        <end position="214"/>
    </location>
</feature>
<evidence type="ECO:0000256" key="7">
    <source>
        <dbReference type="RuleBase" id="RU368041"/>
    </source>
</evidence>
<keyword evidence="10" id="KW-1185">Reference proteome</keyword>
<dbReference type="GO" id="GO:0002028">
    <property type="term" value="P:regulation of sodium ion transport"/>
    <property type="evidence" value="ECO:0007669"/>
    <property type="project" value="UniProtKB-UniRule"/>
</dbReference>
<feature type="transmembrane region" description="Helical" evidence="7">
    <location>
        <begin position="31"/>
        <end position="51"/>
    </location>
</feature>
<organism evidence="9 10">
    <name type="scientific">Rhodnius prolixus</name>
    <name type="common">Triatomid bug</name>
    <dbReference type="NCBI Taxonomy" id="13249"/>
    <lineage>
        <taxon>Eukaryota</taxon>
        <taxon>Metazoa</taxon>
        <taxon>Ecdysozoa</taxon>
        <taxon>Arthropoda</taxon>
        <taxon>Hexapoda</taxon>
        <taxon>Insecta</taxon>
        <taxon>Pterygota</taxon>
        <taxon>Neoptera</taxon>
        <taxon>Paraneoptera</taxon>
        <taxon>Hemiptera</taxon>
        <taxon>Heteroptera</taxon>
        <taxon>Panheteroptera</taxon>
        <taxon>Cimicomorpha</taxon>
        <taxon>Reduviidae</taxon>
        <taxon>Triatominae</taxon>
        <taxon>Rhodnius</taxon>
    </lineage>
</organism>
<reference evidence="9" key="1">
    <citation type="submission" date="2015-05" db="UniProtKB">
        <authorList>
            <consortium name="EnsemblMetazoa"/>
        </authorList>
    </citation>
    <scope>IDENTIFICATION</scope>
</reference>
<dbReference type="Proteomes" id="UP000015103">
    <property type="component" value="Unassembled WGS sequence"/>
</dbReference>
<keyword evidence="3 7" id="KW-1003">Cell membrane</keyword>
<sequence length="226" mass="25230">MGCNKRLFLLSIGVSQFVTAIWRQIFDFLGFMWGPILVNFFHIIFVIFGFFGAWQYKSSYILCDWDLLSLGAGSVSWWETNGPGCKPLFLSNNSGIETAPWQPLRPDLVTGCAISYYKLEAAQATIHFILAVIGFLLALSVNSTIKHGEEADNNDPRQAACRPMTPRRVKRRSVTRGGGVTGALPPPYQIGIGTIPRRHGHHRSSTRSSGRRPRQNPVTRLMDHGN</sequence>
<dbReference type="PANTHER" id="PTHR13084:SF6">
    <property type="entry name" value="SODIUM_POTASSIUM-TRANSPORTING ATPASE SUBUNIT BETA-1-INTERACTING PROTEIN"/>
    <property type="match status" value="1"/>
</dbReference>
<dbReference type="PANTHER" id="PTHR13084">
    <property type="entry name" value="T-CELL LYMPHOMA BREAKPOINT-ASSOCIATED TARGET 1-RELATED"/>
    <property type="match status" value="1"/>
</dbReference>
<comment type="similarity">
    <text evidence="2 7">Belongs to the NKAIN family.</text>
</comment>
<protein>
    <recommendedName>
        <fullName evidence="7">Sodium/potassium-transporting ATPase subunit beta-1-interacting protein</fullName>
        <shortName evidence="7">Na(+)/K(+)-transporting ATPase subunit beta-1-interacting protein</shortName>
    </recommendedName>
</protein>
<evidence type="ECO:0000256" key="2">
    <source>
        <dbReference type="ARBA" id="ARBA00006364"/>
    </source>
</evidence>
<feature type="region of interest" description="Disordered" evidence="8">
    <location>
        <begin position="147"/>
        <end position="226"/>
    </location>
</feature>
<dbReference type="InterPro" id="IPR008516">
    <property type="entry name" value="Na/K-Atpase_Interacting"/>
</dbReference>
<proteinExistence type="inferred from homology"/>
<evidence type="ECO:0000256" key="1">
    <source>
        <dbReference type="ARBA" id="ARBA00004651"/>
    </source>
</evidence>
<dbReference type="eggNOG" id="KOG4556">
    <property type="taxonomic scope" value="Eukaryota"/>
</dbReference>